<feature type="non-terminal residue" evidence="2">
    <location>
        <position position="1"/>
    </location>
</feature>
<comment type="caution">
    <text evidence="2">The sequence shown here is derived from an EMBL/GenBank/DDBJ whole genome shotgun (WGS) entry which is preliminary data.</text>
</comment>
<reference evidence="3" key="1">
    <citation type="submission" date="2022-10" db="EMBL/GenBank/DDBJ databases">
        <title>Genome assembly of Pristionchus species.</title>
        <authorList>
            <person name="Yoshida K."/>
            <person name="Sommer R.J."/>
        </authorList>
    </citation>
    <scope>NUCLEOTIDE SEQUENCE [LARGE SCALE GENOMIC DNA]</scope>
    <source>
        <strain evidence="3">RS5460</strain>
    </source>
</reference>
<dbReference type="AlphaFoldDB" id="A0AAN5CET0"/>
<evidence type="ECO:0000313" key="3">
    <source>
        <dbReference type="Proteomes" id="UP001328107"/>
    </source>
</evidence>
<protein>
    <submittedName>
        <fullName evidence="2">Uncharacterized protein</fullName>
    </submittedName>
</protein>
<evidence type="ECO:0000256" key="1">
    <source>
        <dbReference type="SAM" id="Phobius"/>
    </source>
</evidence>
<keyword evidence="1" id="KW-0472">Membrane</keyword>
<feature type="transmembrane region" description="Helical" evidence="1">
    <location>
        <begin position="64"/>
        <end position="83"/>
    </location>
</feature>
<keyword evidence="1" id="KW-1133">Transmembrane helix</keyword>
<gene>
    <name evidence="2" type="ORF">PMAYCL1PPCAC_11237</name>
</gene>
<dbReference type="Proteomes" id="UP001328107">
    <property type="component" value="Unassembled WGS sequence"/>
</dbReference>
<accession>A0AAN5CET0</accession>
<name>A0AAN5CET0_9BILA</name>
<proteinExistence type="predicted"/>
<keyword evidence="3" id="KW-1185">Reference proteome</keyword>
<sequence length="86" mass="9906">YHLSTSGLSRKNSILCLFVVLSIWVYPGCQIPYIHRNCALFTKHELVALIRRWSEVAVRKKKPLYLLFAACLTLSFQSSFFSFSSC</sequence>
<keyword evidence="1" id="KW-0812">Transmembrane</keyword>
<evidence type="ECO:0000313" key="2">
    <source>
        <dbReference type="EMBL" id="GMR41042.1"/>
    </source>
</evidence>
<feature type="transmembrane region" description="Helical" evidence="1">
    <location>
        <begin position="12"/>
        <end position="34"/>
    </location>
</feature>
<organism evidence="2 3">
    <name type="scientific">Pristionchus mayeri</name>
    <dbReference type="NCBI Taxonomy" id="1317129"/>
    <lineage>
        <taxon>Eukaryota</taxon>
        <taxon>Metazoa</taxon>
        <taxon>Ecdysozoa</taxon>
        <taxon>Nematoda</taxon>
        <taxon>Chromadorea</taxon>
        <taxon>Rhabditida</taxon>
        <taxon>Rhabditina</taxon>
        <taxon>Diplogasteromorpha</taxon>
        <taxon>Diplogasteroidea</taxon>
        <taxon>Neodiplogasteridae</taxon>
        <taxon>Pristionchus</taxon>
    </lineage>
</organism>
<dbReference type="EMBL" id="BTRK01000003">
    <property type="protein sequence ID" value="GMR41042.1"/>
    <property type="molecule type" value="Genomic_DNA"/>
</dbReference>